<name>A0A9Q3YQ18_9GAMM</name>
<dbReference type="Pfam" id="PF13622">
    <property type="entry name" value="4HBT_3"/>
    <property type="match status" value="1"/>
</dbReference>
<evidence type="ECO:0000259" key="3">
    <source>
        <dbReference type="Pfam" id="PF20789"/>
    </source>
</evidence>
<feature type="domain" description="Acyl-CoA thioesterase-like C-terminal" evidence="3">
    <location>
        <begin position="141"/>
        <end position="264"/>
    </location>
</feature>
<dbReference type="Proteomes" id="UP001108027">
    <property type="component" value="Unassembled WGS sequence"/>
</dbReference>
<dbReference type="Pfam" id="PF20789">
    <property type="entry name" value="4HBT_3C"/>
    <property type="match status" value="1"/>
</dbReference>
<gene>
    <name evidence="4" type="ORF">LL252_12350</name>
</gene>
<evidence type="ECO:0000313" key="5">
    <source>
        <dbReference type="Proteomes" id="UP001108027"/>
    </source>
</evidence>
<dbReference type="EMBL" id="JAJGNA010000015">
    <property type="protein sequence ID" value="MCC4309360.1"/>
    <property type="molecule type" value="Genomic_DNA"/>
</dbReference>
<evidence type="ECO:0000256" key="1">
    <source>
        <dbReference type="SAM" id="MobiDB-lite"/>
    </source>
</evidence>
<proteinExistence type="predicted"/>
<protein>
    <submittedName>
        <fullName evidence="4">Thioesterase family protein</fullName>
    </submittedName>
</protein>
<keyword evidence="5" id="KW-1185">Reference proteome</keyword>
<evidence type="ECO:0000313" key="4">
    <source>
        <dbReference type="EMBL" id="MCC4309360.1"/>
    </source>
</evidence>
<evidence type="ECO:0000259" key="2">
    <source>
        <dbReference type="Pfam" id="PF13622"/>
    </source>
</evidence>
<dbReference type="AlphaFoldDB" id="A0A9Q3YQ18"/>
<accession>A0A9Q3YQ18</accession>
<dbReference type="InterPro" id="IPR049450">
    <property type="entry name" value="ACOT8-like_C"/>
</dbReference>
<dbReference type="InterPro" id="IPR049449">
    <property type="entry name" value="TesB_ACOT8-like_N"/>
</dbReference>
<feature type="region of interest" description="Disordered" evidence="1">
    <location>
        <begin position="115"/>
        <end position="144"/>
    </location>
</feature>
<sequence>MTENALFRREGDVYLPGENAGGPWSPDFLHGGAPAGLLATVLEPAGTEGGLRLARFTVDLLRPVPAAPLTVEVQRVRDGRRLRLLQADLKADGVIVSRASALYLEQVPLEVPPAARFPAGDLPPRGDDEASLSEAAGRARGQAPLPLPGLHHTVRVVRVDGVDGSGRGRVWMRLPVPVVAGEACSPSVHAAALADFGNGVGQLQVNPGTGCINTDISLYLHREPRGEWLGMDALARMQPNGNGLVESTLYDRDGPVGRVLQATLAMPVYATKD</sequence>
<feature type="domain" description="Acyl-CoA thioesterase-like N-terminal HotDog" evidence="2">
    <location>
        <begin position="22"/>
        <end position="102"/>
    </location>
</feature>
<dbReference type="SUPFAM" id="SSF54637">
    <property type="entry name" value="Thioesterase/thiol ester dehydrase-isomerase"/>
    <property type="match status" value="2"/>
</dbReference>
<comment type="caution">
    <text evidence="4">The sequence shown here is derived from an EMBL/GenBank/DDBJ whole genome shotgun (WGS) entry which is preliminary data.</text>
</comment>
<reference evidence="4" key="1">
    <citation type="submission" date="2021-10" db="EMBL/GenBank/DDBJ databases">
        <title>The diversity and Nitrogen Metabolism of Culturable Nitrate-Utilizing Bacteria Within the Oxygen Minimum Zone of the Changjiang (Yangtze River)Estuary.</title>
        <authorList>
            <person name="Zhang D."/>
            <person name="Zheng J."/>
            <person name="Liu S."/>
            <person name="He W."/>
        </authorList>
    </citation>
    <scope>NUCLEOTIDE SEQUENCE</scope>
    <source>
        <strain evidence="4">FXH-223</strain>
    </source>
</reference>
<dbReference type="RefSeq" id="WP_228234209.1">
    <property type="nucleotide sequence ID" value="NZ_JAJGNA010000015.1"/>
</dbReference>
<dbReference type="Gene3D" id="2.40.160.210">
    <property type="entry name" value="Acyl-CoA thioesterase, double hotdog domain"/>
    <property type="match status" value="1"/>
</dbReference>
<organism evidence="4 5">
    <name type="scientific">Alloalcanivorax marinus</name>
    <dbReference type="NCBI Taxonomy" id="1177169"/>
    <lineage>
        <taxon>Bacteria</taxon>
        <taxon>Pseudomonadati</taxon>
        <taxon>Pseudomonadota</taxon>
        <taxon>Gammaproteobacteria</taxon>
        <taxon>Oceanospirillales</taxon>
        <taxon>Alcanivoracaceae</taxon>
        <taxon>Alloalcanivorax</taxon>
    </lineage>
</organism>
<dbReference type="InterPro" id="IPR029069">
    <property type="entry name" value="HotDog_dom_sf"/>
</dbReference>
<dbReference type="InterPro" id="IPR042171">
    <property type="entry name" value="Acyl-CoA_hotdog"/>
</dbReference>